<organism evidence="1">
    <name type="scientific">marine sediment metagenome</name>
    <dbReference type="NCBI Taxonomy" id="412755"/>
    <lineage>
        <taxon>unclassified sequences</taxon>
        <taxon>metagenomes</taxon>
        <taxon>ecological metagenomes</taxon>
    </lineage>
</organism>
<evidence type="ECO:0000313" key="1">
    <source>
        <dbReference type="EMBL" id="GAH60576.1"/>
    </source>
</evidence>
<reference evidence="1" key="1">
    <citation type="journal article" date="2014" name="Front. Microbiol.">
        <title>High frequency of phylogenetically diverse reductive dehalogenase-homologous genes in deep subseafloor sedimentary metagenomes.</title>
        <authorList>
            <person name="Kawai M."/>
            <person name="Futagami T."/>
            <person name="Toyoda A."/>
            <person name="Takaki Y."/>
            <person name="Nishi S."/>
            <person name="Hori S."/>
            <person name="Arai W."/>
            <person name="Tsubouchi T."/>
            <person name="Morono Y."/>
            <person name="Uchiyama I."/>
            <person name="Ito T."/>
            <person name="Fujiyama A."/>
            <person name="Inagaki F."/>
            <person name="Takami H."/>
        </authorList>
    </citation>
    <scope>NUCLEOTIDE SEQUENCE</scope>
    <source>
        <strain evidence="1">Expedition CK06-06</strain>
    </source>
</reference>
<accession>X1GRS2</accession>
<dbReference type="EMBL" id="BARU01020144">
    <property type="protein sequence ID" value="GAH60576.1"/>
    <property type="molecule type" value="Genomic_DNA"/>
</dbReference>
<evidence type="ECO:0008006" key="2">
    <source>
        <dbReference type="Google" id="ProtNLM"/>
    </source>
</evidence>
<sequence length="58" mass="6408">DRANLDGLGLVNFRDFAIVANDWQKTGPGLAGDTNRNEIVDIEDLAQIAQHWLSDCQP</sequence>
<dbReference type="AlphaFoldDB" id="X1GRS2"/>
<name>X1GRS2_9ZZZZ</name>
<comment type="caution">
    <text evidence="1">The sequence shown here is derived from an EMBL/GenBank/DDBJ whole genome shotgun (WGS) entry which is preliminary data.</text>
</comment>
<gene>
    <name evidence="1" type="ORF">S03H2_33115</name>
</gene>
<proteinExistence type="predicted"/>
<dbReference type="InterPro" id="IPR036439">
    <property type="entry name" value="Dockerin_dom_sf"/>
</dbReference>
<dbReference type="GO" id="GO:0000272">
    <property type="term" value="P:polysaccharide catabolic process"/>
    <property type="evidence" value="ECO:0007669"/>
    <property type="project" value="InterPro"/>
</dbReference>
<feature type="non-terminal residue" evidence="1">
    <location>
        <position position="1"/>
    </location>
</feature>
<dbReference type="SUPFAM" id="SSF63446">
    <property type="entry name" value="Type I dockerin domain"/>
    <property type="match status" value="1"/>
</dbReference>
<protein>
    <recommendedName>
        <fullName evidence="2">Dockerin domain-containing protein</fullName>
    </recommendedName>
</protein>